<evidence type="ECO:0000259" key="1">
    <source>
        <dbReference type="Pfam" id="PF06605"/>
    </source>
</evidence>
<dbReference type="NCBIfam" id="TIGR01665">
    <property type="entry name" value="put_anti_recept"/>
    <property type="match status" value="1"/>
</dbReference>
<name>A0ABT4X8B4_9BACI</name>
<comment type="caution">
    <text evidence="3">The sequence shown here is derived from an EMBL/GenBank/DDBJ whole genome shotgun (WGS) entry which is preliminary data.</text>
</comment>
<dbReference type="Gene3D" id="2.60.40.10">
    <property type="entry name" value="Immunoglobulins"/>
    <property type="match status" value="1"/>
</dbReference>
<dbReference type="Proteomes" id="UP001211894">
    <property type="component" value="Unassembled WGS sequence"/>
</dbReference>
<reference evidence="3 4" key="1">
    <citation type="submission" date="2023-01" db="EMBL/GenBank/DDBJ databases">
        <title>Bacillus changyiensis sp. nov., isolated from a coastal deposit.</title>
        <authorList>
            <person name="Xiao G."/>
            <person name="Lai Q."/>
            <person name="Hu Z."/>
            <person name="Shao Z."/>
        </authorList>
    </citation>
    <scope>NUCLEOTIDE SEQUENCE [LARGE SCALE GENOMIC DNA]</scope>
    <source>
        <strain evidence="3 4">CLL-7-23</strain>
    </source>
</reference>
<proteinExistence type="predicted"/>
<feature type="domain" description="Tail spike" evidence="1">
    <location>
        <begin position="104"/>
        <end position="368"/>
    </location>
</feature>
<evidence type="ECO:0000313" key="3">
    <source>
        <dbReference type="EMBL" id="MDA7028530.1"/>
    </source>
</evidence>
<dbReference type="InterPro" id="IPR007119">
    <property type="entry name" value="Phage_tail_spike_N"/>
</dbReference>
<accession>A0ABT4X8B4</accession>
<dbReference type="InterPro" id="IPR013783">
    <property type="entry name" value="Ig-like_fold"/>
</dbReference>
<gene>
    <name evidence="3" type="ORF">PJ311_18485</name>
</gene>
<keyword evidence="4" id="KW-1185">Reference proteome</keyword>
<dbReference type="Pfam" id="PF18994">
    <property type="entry name" value="Prophage_tailD1"/>
    <property type="match status" value="1"/>
</dbReference>
<evidence type="ECO:0000259" key="2">
    <source>
        <dbReference type="Pfam" id="PF18994"/>
    </source>
</evidence>
<feature type="domain" description="Prophage endopeptidase tail N-terminal" evidence="2">
    <location>
        <begin position="4"/>
        <end position="95"/>
    </location>
</feature>
<sequence length="902" mass="100082">MADLWILDKEDNLLAILSSQAESACIFWNAMFREELNQGSTFSFTCDATHPDSQHVTKLNQVVFKDKDGFFRLFKIREVDSGNGEEGAEKTAQCEPAEMELLEWIIDDVRPYKTTQKDVLDRALAGTRWTGNVTADLGINSTHFYHISAYEAIKDIIKVWGGELKFTVTFDTKNNNVIERVVNIIQRRGSDDGGRFEVGYNIESIHVTEMAYPVSALYGWGASVETQGGNSRYINFADVEWKVSNGDPVDKPKGQKWVEFPPAKERYGHKKTDGTIINAFGKWQDENIEDPKELLQKTFEYLVHTASNTQTNYALEVFLLDEPVSLGDTRLAIDRTVSEPIKFFGRVIVLEYDISDPEGTAKVEMGQFLEVYEPDKRLDEIEEKIRDIEQEKGNTIVTDDSFPDKKPPMPQNVEVKGLFSKVALSWDFEPYSYIAKYEVYGSQMKDFTPDITNRSNLLWAGKEGGTVHEVEVNQLWYYRIRAVNTHGTASDFTAQYSAATVRIGTNHIEDLAITNTKIGKAAIDTLNVADGAITNAKINSLIADKIKGGILSGVIVRSDNESGDTIELKDGALTSILDGKTMIKMSNYNLYFYDSGTDASSPKYDEVGTISNSWGGSNSSRRGFSINGTKDYLSFGKNTGAGSGKYSSFLDSDFGDRTTVLGGAVNESGKWNGSLELRSAFQANWGNGNGSNTYVPKIFLDNYNDSRGTKWANCAIYTGRGPDAPNDSDERFGFEVWQYLGHGSEAKQLLKIDKSSSDGHYMGFWGDTAFLPYNTVLEAGNDIKISTHGLGVTVSSAVEDSRGALNYNAVLRIHYWNDFFINQGSGSTAYGDGTLDIGSNIENLFWAVAVPYGSYSDCVTVGISSMAAGDHFIKFRVRGSGAVNVENKTLSRLMIAYLYEPK</sequence>
<protein>
    <submittedName>
        <fullName evidence="3">Phage tail protein</fullName>
    </submittedName>
</protein>
<dbReference type="EMBL" id="JAQKAB010000019">
    <property type="protein sequence ID" value="MDA7028530.1"/>
    <property type="molecule type" value="Genomic_DNA"/>
</dbReference>
<dbReference type="Pfam" id="PF06605">
    <property type="entry name" value="Prophage_tail"/>
    <property type="match status" value="1"/>
</dbReference>
<evidence type="ECO:0000313" key="4">
    <source>
        <dbReference type="Proteomes" id="UP001211894"/>
    </source>
</evidence>
<organism evidence="3 4">
    <name type="scientific">Bacillus changyiensis</name>
    <dbReference type="NCBI Taxonomy" id="3004103"/>
    <lineage>
        <taxon>Bacteria</taxon>
        <taxon>Bacillati</taxon>
        <taxon>Bacillota</taxon>
        <taxon>Bacilli</taxon>
        <taxon>Bacillales</taxon>
        <taxon>Bacillaceae</taxon>
        <taxon>Bacillus</taxon>
    </lineage>
</organism>
<dbReference type="InterPro" id="IPR010572">
    <property type="entry name" value="Tail_dom"/>
</dbReference>
<dbReference type="RefSeq" id="WP_270802171.1">
    <property type="nucleotide sequence ID" value="NZ_JAQFWW010000004.1"/>
</dbReference>
<dbReference type="InterPro" id="IPR044051">
    <property type="entry name" value="Prophage_tail_N"/>
</dbReference>